<comment type="similarity">
    <text evidence="1 3">Belongs to the short-chain dehydrogenases/reductases (SDR) family.</text>
</comment>
<dbReference type="Pfam" id="PF00106">
    <property type="entry name" value="adh_short"/>
    <property type="match status" value="1"/>
</dbReference>
<proteinExistence type="inferred from homology"/>
<dbReference type="InterPro" id="IPR002347">
    <property type="entry name" value="SDR_fam"/>
</dbReference>
<keyword evidence="2" id="KW-0560">Oxidoreductase</keyword>
<evidence type="ECO:0000313" key="4">
    <source>
        <dbReference type="EMBL" id="MBD3915536.1"/>
    </source>
</evidence>
<organism evidence="4 5">
    <name type="scientific">Nocardioides hwasunensis</name>
    <dbReference type="NCBI Taxonomy" id="397258"/>
    <lineage>
        <taxon>Bacteria</taxon>
        <taxon>Bacillati</taxon>
        <taxon>Actinomycetota</taxon>
        <taxon>Actinomycetes</taxon>
        <taxon>Propionibacteriales</taxon>
        <taxon>Nocardioidaceae</taxon>
        <taxon>Nocardioides</taxon>
    </lineage>
</organism>
<dbReference type="PANTHER" id="PTHR42760:SF133">
    <property type="entry name" value="3-OXOACYL-[ACYL-CARRIER-PROTEIN] REDUCTASE"/>
    <property type="match status" value="1"/>
</dbReference>
<evidence type="ECO:0000256" key="1">
    <source>
        <dbReference type="ARBA" id="ARBA00006484"/>
    </source>
</evidence>
<evidence type="ECO:0000256" key="3">
    <source>
        <dbReference type="RuleBase" id="RU000363"/>
    </source>
</evidence>
<evidence type="ECO:0000313" key="5">
    <source>
        <dbReference type="Proteomes" id="UP000649289"/>
    </source>
</evidence>
<dbReference type="InterPro" id="IPR036291">
    <property type="entry name" value="NAD(P)-bd_dom_sf"/>
</dbReference>
<sequence length="237" mass="25721">MLTGAGGVLGDAFCRRYARTHDIVAVCRTRVPAVASQHESFVDPLAPDADLADNEARVFTVMADLEQPGQVDRVVELALARHDRIDVLVNGAGHQRHHPRGLVDADGAVQDLSRHLAVNVAVPLQLAVRVAQLFWRDRAAENRAENRSVVNISSLSGSRVYPRLGQGVYAASKAALNQLTRHLADEFDAFGVRVNALAPTSFPGLIPTEDVADAIARLDRETITGRVIAMEDDRPSR</sequence>
<reference evidence="4 5" key="1">
    <citation type="submission" date="2020-09" db="EMBL/GenBank/DDBJ databases">
        <title>novel species in genus Nocardioides.</title>
        <authorList>
            <person name="Zhang G."/>
        </authorList>
    </citation>
    <scope>NUCLEOTIDE SEQUENCE [LARGE SCALE GENOMIC DNA]</scope>
    <source>
        <strain evidence="4 5">19197</strain>
    </source>
</reference>
<dbReference type="SUPFAM" id="SSF51735">
    <property type="entry name" value="NAD(P)-binding Rossmann-fold domains"/>
    <property type="match status" value="1"/>
</dbReference>
<protein>
    <submittedName>
        <fullName evidence="4">SDR family oxidoreductase</fullName>
    </submittedName>
</protein>
<gene>
    <name evidence="4" type="ORF">IEZ25_13010</name>
</gene>
<dbReference type="PRINTS" id="PR00080">
    <property type="entry name" value="SDRFAMILY"/>
</dbReference>
<dbReference type="Gene3D" id="3.40.50.720">
    <property type="entry name" value="NAD(P)-binding Rossmann-like Domain"/>
    <property type="match status" value="1"/>
</dbReference>
<dbReference type="PRINTS" id="PR00081">
    <property type="entry name" value="GDHRDH"/>
</dbReference>
<accession>A0ABR8MHI4</accession>
<dbReference type="PROSITE" id="PS00061">
    <property type="entry name" value="ADH_SHORT"/>
    <property type="match status" value="1"/>
</dbReference>
<dbReference type="InterPro" id="IPR020904">
    <property type="entry name" value="Sc_DH/Rdtase_CS"/>
</dbReference>
<dbReference type="Proteomes" id="UP000649289">
    <property type="component" value="Unassembled WGS sequence"/>
</dbReference>
<comment type="caution">
    <text evidence="4">The sequence shown here is derived from an EMBL/GenBank/DDBJ whole genome shotgun (WGS) entry which is preliminary data.</text>
</comment>
<dbReference type="CDD" id="cd05233">
    <property type="entry name" value="SDR_c"/>
    <property type="match status" value="1"/>
</dbReference>
<name>A0ABR8MHI4_9ACTN</name>
<keyword evidence="5" id="KW-1185">Reference proteome</keyword>
<dbReference type="PANTHER" id="PTHR42760">
    <property type="entry name" value="SHORT-CHAIN DEHYDROGENASES/REDUCTASES FAMILY MEMBER"/>
    <property type="match status" value="1"/>
</dbReference>
<dbReference type="EMBL" id="JACXYY010000005">
    <property type="protein sequence ID" value="MBD3915536.1"/>
    <property type="molecule type" value="Genomic_DNA"/>
</dbReference>
<evidence type="ECO:0000256" key="2">
    <source>
        <dbReference type="ARBA" id="ARBA00023002"/>
    </source>
</evidence>